<dbReference type="STRING" id="436010.A0A166TLZ9"/>
<keyword evidence="4" id="KW-1185">Reference proteome</keyword>
<dbReference type="GO" id="GO:0007062">
    <property type="term" value="P:sister chromatid cohesion"/>
    <property type="evidence" value="ECO:0007669"/>
    <property type="project" value="UniProtKB-ARBA"/>
</dbReference>
<dbReference type="GO" id="GO:0005634">
    <property type="term" value="C:nucleus"/>
    <property type="evidence" value="ECO:0007669"/>
    <property type="project" value="TreeGrafter"/>
</dbReference>
<feature type="region of interest" description="Disordered" evidence="1">
    <location>
        <begin position="831"/>
        <end position="866"/>
    </location>
</feature>
<accession>A0A166TLZ9</accession>
<dbReference type="PANTHER" id="PTHR11199:SF0">
    <property type="entry name" value="LD34181P-RELATED"/>
    <property type="match status" value="1"/>
</dbReference>
<dbReference type="EMBL" id="KV417492">
    <property type="protein sequence ID" value="KZP30762.1"/>
    <property type="molecule type" value="Genomic_DNA"/>
</dbReference>
<name>A0A166TLZ9_9AGAM</name>
<dbReference type="Proteomes" id="UP000076532">
    <property type="component" value="Unassembled WGS sequence"/>
</dbReference>
<dbReference type="Gene3D" id="1.25.10.10">
    <property type="entry name" value="Leucine-rich Repeat Variant"/>
    <property type="match status" value="1"/>
</dbReference>
<feature type="compositionally biased region" description="Basic and acidic residues" evidence="1">
    <location>
        <begin position="1209"/>
        <end position="1218"/>
    </location>
</feature>
<organism evidence="3 4">
    <name type="scientific">Athelia psychrophila</name>
    <dbReference type="NCBI Taxonomy" id="1759441"/>
    <lineage>
        <taxon>Eukaryota</taxon>
        <taxon>Fungi</taxon>
        <taxon>Dikarya</taxon>
        <taxon>Basidiomycota</taxon>
        <taxon>Agaricomycotina</taxon>
        <taxon>Agaricomycetes</taxon>
        <taxon>Agaricomycetidae</taxon>
        <taxon>Atheliales</taxon>
        <taxon>Atheliaceae</taxon>
        <taxon>Athelia</taxon>
    </lineage>
</organism>
<feature type="region of interest" description="Disordered" evidence="1">
    <location>
        <begin position="461"/>
        <end position="482"/>
    </location>
</feature>
<feature type="compositionally biased region" description="Acidic residues" evidence="1">
    <location>
        <begin position="1146"/>
        <end position="1159"/>
    </location>
</feature>
<evidence type="ECO:0000259" key="2">
    <source>
        <dbReference type="PROSITE" id="PS51425"/>
    </source>
</evidence>
<feature type="compositionally biased region" description="Polar residues" evidence="1">
    <location>
        <begin position="398"/>
        <end position="418"/>
    </location>
</feature>
<feature type="domain" description="SCD" evidence="2">
    <location>
        <begin position="208"/>
        <end position="293"/>
    </location>
</feature>
<dbReference type="InterPro" id="IPR013721">
    <property type="entry name" value="STAG"/>
</dbReference>
<dbReference type="PROSITE" id="PS51425">
    <property type="entry name" value="SCD"/>
    <property type="match status" value="1"/>
</dbReference>
<protein>
    <recommendedName>
        <fullName evidence="2">SCD domain-containing protein</fullName>
    </recommendedName>
</protein>
<dbReference type="InterPro" id="IPR039662">
    <property type="entry name" value="Cohesin_Scc3/SA"/>
</dbReference>
<dbReference type="Pfam" id="PF08514">
    <property type="entry name" value="STAG"/>
    <property type="match status" value="1"/>
</dbReference>
<dbReference type="Pfam" id="PF24571">
    <property type="entry name" value="HEAT_SCC3-SA"/>
    <property type="match status" value="1"/>
</dbReference>
<dbReference type="InterPro" id="IPR016024">
    <property type="entry name" value="ARM-type_fold"/>
</dbReference>
<reference evidence="3 4" key="1">
    <citation type="journal article" date="2016" name="Mol. Biol. Evol.">
        <title>Comparative Genomics of Early-Diverging Mushroom-Forming Fungi Provides Insights into the Origins of Lignocellulose Decay Capabilities.</title>
        <authorList>
            <person name="Nagy L.G."/>
            <person name="Riley R."/>
            <person name="Tritt A."/>
            <person name="Adam C."/>
            <person name="Daum C."/>
            <person name="Floudas D."/>
            <person name="Sun H."/>
            <person name="Yadav J.S."/>
            <person name="Pangilinan J."/>
            <person name="Larsson K.H."/>
            <person name="Matsuura K."/>
            <person name="Barry K."/>
            <person name="Labutti K."/>
            <person name="Kuo R."/>
            <person name="Ohm R.A."/>
            <person name="Bhattacharya S.S."/>
            <person name="Shirouzu T."/>
            <person name="Yoshinaga Y."/>
            <person name="Martin F.M."/>
            <person name="Grigoriev I.V."/>
            <person name="Hibbett D.S."/>
        </authorList>
    </citation>
    <scope>NUCLEOTIDE SEQUENCE [LARGE SCALE GENOMIC DNA]</scope>
    <source>
        <strain evidence="3 4">CBS 109695</strain>
    </source>
</reference>
<dbReference type="GO" id="GO:0008278">
    <property type="term" value="C:cohesin complex"/>
    <property type="evidence" value="ECO:0007669"/>
    <property type="project" value="TreeGrafter"/>
</dbReference>
<evidence type="ECO:0000313" key="3">
    <source>
        <dbReference type="EMBL" id="KZP30762.1"/>
    </source>
</evidence>
<dbReference type="InterPro" id="IPR056396">
    <property type="entry name" value="HEAT_SCC3-SA"/>
</dbReference>
<feature type="region of interest" description="Disordered" evidence="1">
    <location>
        <begin position="162"/>
        <end position="184"/>
    </location>
</feature>
<dbReference type="GO" id="GO:0003682">
    <property type="term" value="F:chromatin binding"/>
    <property type="evidence" value="ECO:0007669"/>
    <property type="project" value="TreeGrafter"/>
</dbReference>
<proteinExistence type="predicted"/>
<dbReference type="OrthoDB" id="498590at2759"/>
<feature type="compositionally biased region" description="Acidic residues" evidence="1">
    <location>
        <begin position="1110"/>
        <end position="1123"/>
    </location>
</feature>
<gene>
    <name evidence="3" type="ORF">FIBSPDRAFT_814542</name>
</gene>
<evidence type="ECO:0000256" key="1">
    <source>
        <dbReference type="SAM" id="MobiDB-lite"/>
    </source>
</evidence>
<dbReference type="GO" id="GO:0000785">
    <property type="term" value="C:chromatin"/>
    <property type="evidence" value="ECO:0007669"/>
    <property type="project" value="TreeGrafter"/>
</dbReference>
<feature type="region of interest" description="Disordered" evidence="1">
    <location>
        <begin position="394"/>
        <end position="419"/>
    </location>
</feature>
<feature type="compositionally biased region" description="Basic and acidic residues" evidence="1">
    <location>
        <begin position="1078"/>
        <end position="1092"/>
    </location>
</feature>
<dbReference type="SUPFAM" id="SSF48371">
    <property type="entry name" value="ARM repeat"/>
    <property type="match status" value="1"/>
</dbReference>
<dbReference type="AlphaFoldDB" id="A0A166TLZ9"/>
<feature type="compositionally biased region" description="Acidic residues" evidence="1">
    <location>
        <begin position="839"/>
        <end position="849"/>
    </location>
</feature>
<evidence type="ECO:0000313" key="4">
    <source>
        <dbReference type="Proteomes" id="UP000076532"/>
    </source>
</evidence>
<dbReference type="InterPro" id="IPR020839">
    <property type="entry name" value="SCD"/>
</dbReference>
<dbReference type="InterPro" id="IPR011989">
    <property type="entry name" value="ARM-like"/>
</dbReference>
<feature type="region of interest" description="Disordered" evidence="1">
    <location>
        <begin position="1078"/>
        <end position="1240"/>
    </location>
</feature>
<dbReference type="PANTHER" id="PTHR11199">
    <property type="entry name" value="STROMAL ANTIGEN"/>
    <property type="match status" value="1"/>
</dbReference>
<dbReference type="Pfam" id="PF21581">
    <property type="entry name" value="SCD"/>
    <property type="match status" value="1"/>
</dbReference>
<sequence>MNPSAALQSTAEDFLESLTQSPGAAQAELINCILRACGCNDSVDADEVMDYDGVVDTLDTFTESLKQENSPIYPLTSKLAVFKKFRKSISEFIERIIASSAELGSLYSSDMMATLQTWVIAMSSSNIRSFRHTATVVALEVETALCDVAAAVEKEAEIVGRQREGERKRKASGKGSGKEKEFDKKAAEVRERRTKLAEFIKEFVDGVFVHRYRDLDPNIRAECVRAMGSWFKKYPAHFLDGSYLRYVGWVLSDASTQVRLEAVKSLSNVYRQGDFLSSLNHFTERFKPRLIEMATGDTELAVRVAVIQVLGAIDEHSLLEEDEREKLCLLIFDEEVKVRKAVSQFVKGVWEESVETRLLGKKSTEKDKERAGVKGLATLLVKWGKALDKAESDDEVVDNQSLSSGEGSSRPQKHSQVISLIGPSQKGRTALAVDALWSEVDAVSDWNSLLDILLLDHSAVSDEGTSSGRSRGGRTKQPVEESAVNDIWRLEEEEESLLLETLIAALSRARAEATGAKKGEDETIISDMTRALIKGLPRLFVKYQTDDIRIAHVLLIPTLMNLDMYLEMRMMTAYASLWDDVTKQFLSHSSLTVLKHSVVAICHFLSATSLVNTNSTKILEVEEELSSSLRDAVAGREEIEVASFTEDEVLSLSAICARLATLAGTRDMTAWTEEDEGGKQSNAWDIMMALVERGRLGYREEEQMIEQALNVVNLHVIWKARGLTAAVEPSADEIQQRDSLKEQRDSLVEKLVEYAVGTQSNTAEGVKRAAFQILMNLHVLFCPTETVDPDGATFPVASVPLILDDEIQYRCAGFIQAEIERYAEELNELKPRPAKASDDENSASEDDDASPVKPAKSKVKTTRKEDAIDFSKPSRSHLEREYIFVGVISTFLRAIRAGAINVRHGAVLLAHYGRLGWTFDECSKVMVDVLREEGMYNQNPDTLVAVISQAISEAFTLVLDSYVADETNTVALAKLLASSFSIRGAQLSIVRRIESQYIVQVHTTLLTWIGKRLAAYEKNNNKRSRKTAILFFKALTPLLTPLDSREALKIKAHMDQVLASAKVEVLATSKQWEPQRAYEKKLGNAMSKDKVPKTKGRKGKASKDAAAASSEEDEESEIEDLLEDPSKAAPPSRPKPRAVYRPAPPEDSETQTDMEDEVVLEPTNATPKSRPRPKATYKTPKSSSISPEKVSRPAANGTPRPKTPGKRSRAVEEERSASDEEDSPAETKATPIHVRKRVRH</sequence>